<feature type="region of interest" description="Disordered" evidence="1">
    <location>
        <begin position="77"/>
        <end position="139"/>
    </location>
</feature>
<gene>
    <name evidence="2" type="ORF">TBIB3V08_LOCUS7314</name>
</gene>
<organism evidence="2">
    <name type="scientific">Timema bartmani</name>
    <dbReference type="NCBI Taxonomy" id="61472"/>
    <lineage>
        <taxon>Eukaryota</taxon>
        <taxon>Metazoa</taxon>
        <taxon>Ecdysozoa</taxon>
        <taxon>Arthropoda</taxon>
        <taxon>Hexapoda</taxon>
        <taxon>Insecta</taxon>
        <taxon>Pterygota</taxon>
        <taxon>Neoptera</taxon>
        <taxon>Polyneoptera</taxon>
        <taxon>Phasmatodea</taxon>
        <taxon>Timematodea</taxon>
        <taxon>Timematoidea</taxon>
        <taxon>Timematidae</taxon>
        <taxon>Timema</taxon>
    </lineage>
</organism>
<feature type="compositionally biased region" description="Basic residues" evidence="1">
    <location>
        <begin position="128"/>
        <end position="139"/>
    </location>
</feature>
<reference evidence="2" key="1">
    <citation type="submission" date="2020-11" db="EMBL/GenBank/DDBJ databases">
        <authorList>
            <person name="Tran Van P."/>
        </authorList>
    </citation>
    <scope>NUCLEOTIDE SEQUENCE</scope>
</reference>
<evidence type="ECO:0000313" key="2">
    <source>
        <dbReference type="EMBL" id="CAD7444950.1"/>
    </source>
</evidence>
<accession>A0A7R9F0V3</accession>
<dbReference type="AlphaFoldDB" id="A0A7R9F0V3"/>
<sequence>MKKEERKAWLFPALYRLCLVAAFLDLSTDVLMEVELVRFFSSSLACYKELYSERKHATRQLSLDYFIKEVETRQYKDPGTSHKQELAIPGPSREQEPTVLRTSCQQELTVPGPSREQERTIPGSSRASRPRTFKKSRASHPRAVKRARVYCQEPDNVVLLLVSMLAPNLTKETNDTALLVSQVNSSPVPKWRPDATVQHFPRDVSGLHQYSLIDVPYRSCPSDAVILSVSSTQGYSYDTMSYDGHPSYSLGAWRYDNDPSGHYYYSRSLSRSNPASDDYDVAYLPRGRLGPWRQKLHTVPKGLESMRPWWKPPIKCPPNFTVIDGVCTDSDGVTAEALPIYDKLS</sequence>
<protein>
    <submittedName>
        <fullName evidence="2">Uncharacterized protein</fullName>
    </submittedName>
</protein>
<evidence type="ECO:0000256" key="1">
    <source>
        <dbReference type="SAM" id="MobiDB-lite"/>
    </source>
</evidence>
<dbReference type="EMBL" id="OD566990">
    <property type="protein sequence ID" value="CAD7444950.1"/>
    <property type="molecule type" value="Genomic_DNA"/>
</dbReference>
<name>A0A7R9F0V3_9NEOP</name>
<proteinExistence type="predicted"/>